<dbReference type="EMBL" id="MW538937">
    <property type="protein sequence ID" value="UBU98450.1"/>
    <property type="molecule type" value="Genomic_DNA"/>
</dbReference>
<dbReference type="GeneID" id="68665354"/>
<sequence>MRERRGGAPLEQPSLSFREREVFFNKKERGLLKEGCFSGKGRRCITTRILRYPSPPAYPYSASSEPVSGDCMQFPGTGSSGFRSRGGVGLKEPAGGGGGGYT</sequence>
<organism evidence="2">
    <name type="scientific">Morchella brunnea</name>
    <dbReference type="NCBI Taxonomy" id="1174671"/>
    <lineage>
        <taxon>Eukaryota</taxon>
        <taxon>Fungi</taxon>
        <taxon>Dikarya</taxon>
        <taxon>Ascomycota</taxon>
        <taxon>Pezizomycotina</taxon>
        <taxon>Pezizomycetes</taxon>
        <taxon>Pezizales</taxon>
        <taxon>Morchellaceae</taxon>
        <taxon>Morchella</taxon>
    </lineage>
</organism>
<protein>
    <submittedName>
        <fullName evidence="2">Uncharacterized protein</fullName>
    </submittedName>
</protein>
<keyword evidence="2" id="KW-0496">Mitochondrion</keyword>
<feature type="region of interest" description="Disordered" evidence="1">
    <location>
        <begin position="57"/>
        <end position="102"/>
    </location>
</feature>
<name>A0A8K1I5K3_9PEZI</name>
<reference evidence="2" key="1">
    <citation type="submission" date="2021-01" db="EMBL/GenBank/DDBJ databases">
        <authorList>
            <person name="Sun H.-H."/>
            <person name="Zhang S."/>
            <person name="Zhang Y.-J."/>
        </authorList>
    </citation>
    <scope>NUCLEOTIDE SEQUENCE</scope>
    <source>
        <strain evidence="2">CMM1</strain>
    </source>
</reference>
<gene>
    <name evidence="2" type="primary">orf102I</name>
</gene>
<feature type="compositionally biased region" description="Gly residues" evidence="1">
    <location>
        <begin position="84"/>
        <end position="102"/>
    </location>
</feature>
<dbReference type="RefSeq" id="YP_010218745.1">
    <property type="nucleotide sequence ID" value="NC_058917.1"/>
</dbReference>
<evidence type="ECO:0000256" key="1">
    <source>
        <dbReference type="SAM" id="MobiDB-lite"/>
    </source>
</evidence>
<dbReference type="AlphaFoldDB" id="A0A8K1I5K3"/>
<evidence type="ECO:0000313" key="2">
    <source>
        <dbReference type="EMBL" id="UBU98450.1"/>
    </source>
</evidence>
<proteinExistence type="predicted"/>
<accession>A0A8K1I5K3</accession>
<geneLocation type="mitochondrion" evidence="2"/>